<name>A0A366S241_9HYPO</name>
<evidence type="ECO:0000313" key="1">
    <source>
        <dbReference type="EMBL" id="RBR22918.1"/>
    </source>
</evidence>
<protein>
    <submittedName>
        <fullName evidence="1">Uncharacterized protein</fullName>
    </submittedName>
</protein>
<dbReference type="RefSeq" id="XP_031017509.1">
    <property type="nucleotide sequence ID" value="XM_031158363.1"/>
</dbReference>
<keyword evidence="2" id="KW-1185">Reference proteome</keyword>
<sequence length="42" mass="4739">MDSPTREPPSQPTHTSIGDYRMVNFEAEKQYNESNIVGLELG</sequence>
<accession>A0A366S241</accession>
<dbReference type="GeneID" id="41993659"/>
<organism evidence="1 2">
    <name type="scientific">Fusarium coffeatum</name>
    <dbReference type="NCBI Taxonomy" id="231269"/>
    <lineage>
        <taxon>Eukaryota</taxon>
        <taxon>Fungi</taxon>
        <taxon>Dikarya</taxon>
        <taxon>Ascomycota</taxon>
        <taxon>Pezizomycotina</taxon>
        <taxon>Sordariomycetes</taxon>
        <taxon>Hypocreomycetidae</taxon>
        <taxon>Hypocreales</taxon>
        <taxon>Nectriaceae</taxon>
        <taxon>Fusarium</taxon>
        <taxon>Fusarium incarnatum-equiseti species complex</taxon>
    </lineage>
</organism>
<comment type="caution">
    <text evidence="1">The sequence shown here is derived from an EMBL/GenBank/DDBJ whole genome shotgun (WGS) entry which is preliminary data.</text>
</comment>
<evidence type="ECO:0000313" key="2">
    <source>
        <dbReference type="Proteomes" id="UP000253153"/>
    </source>
</evidence>
<dbReference type="Proteomes" id="UP000253153">
    <property type="component" value="Unassembled WGS sequence"/>
</dbReference>
<dbReference type="EMBL" id="QKXC01000083">
    <property type="protein sequence ID" value="RBR22918.1"/>
    <property type="molecule type" value="Genomic_DNA"/>
</dbReference>
<dbReference type="AlphaFoldDB" id="A0A366S241"/>
<gene>
    <name evidence="1" type="ORF">FIESC28_04216</name>
</gene>
<reference evidence="1 2" key="1">
    <citation type="submission" date="2018-06" db="EMBL/GenBank/DDBJ databases">
        <title>Fusarium incarnatum-equiseti species complex species 28.</title>
        <authorList>
            <person name="Gardiner D.M."/>
        </authorList>
    </citation>
    <scope>NUCLEOTIDE SEQUENCE [LARGE SCALE GENOMIC DNA]</scope>
    <source>
        <strain evidence="1 2">FIESC_28</strain>
    </source>
</reference>
<proteinExistence type="predicted"/>